<evidence type="ECO:0000313" key="6">
    <source>
        <dbReference type="Proteomes" id="UP000261520"/>
    </source>
</evidence>
<dbReference type="InterPro" id="IPR018499">
    <property type="entry name" value="Tetraspanin/Peripherin"/>
</dbReference>
<dbReference type="STRING" id="409849.ENSPMGP00000026976"/>
<proteinExistence type="predicted"/>
<dbReference type="InterPro" id="IPR000830">
    <property type="entry name" value="Peripherin/rom-1"/>
</dbReference>
<keyword evidence="2" id="KW-0812">Transmembrane</keyword>
<evidence type="ECO:0000256" key="2">
    <source>
        <dbReference type="ARBA" id="ARBA00022692"/>
    </source>
</evidence>
<evidence type="ECO:0000256" key="4">
    <source>
        <dbReference type="ARBA" id="ARBA00023136"/>
    </source>
</evidence>
<dbReference type="Ensembl" id="ENSPMGT00000028735.1">
    <property type="protein sequence ID" value="ENSPMGP00000026976.1"/>
    <property type="gene ID" value="ENSPMGG00000021772.1"/>
</dbReference>
<keyword evidence="3" id="KW-1133">Transmembrane helix</keyword>
<evidence type="ECO:0000256" key="3">
    <source>
        <dbReference type="ARBA" id="ARBA00022989"/>
    </source>
</evidence>
<dbReference type="GO" id="GO:0005886">
    <property type="term" value="C:plasma membrane"/>
    <property type="evidence" value="ECO:0007669"/>
    <property type="project" value="TreeGrafter"/>
</dbReference>
<dbReference type="PANTHER" id="PTHR19282:SF549">
    <property type="entry name" value="TETRASPANIN"/>
    <property type="match status" value="1"/>
</dbReference>
<evidence type="ECO:0000313" key="5">
    <source>
        <dbReference type="Ensembl" id="ENSPMGP00000026976.1"/>
    </source>
</evidence>
<dbReference type="Proteomes" id="UP000261520">
    <property type="component" value="Unplaced"/>
</dbReference>
<reference evidence="5" key="2">
    <citation type="submission" date="2025-09" db="UniProtKB">
        <authorList>
            <consortium name="Ensembl"/>
        </authorList>
    </citation>
    <scope>IDENTIFICATION</scope>
</reference>
<dbReference type="Pfam" id="PF00335">
    <property type="entry name" value="Tetraspanin"/>
    <property type="match status" value="1"/>
</dbReference>
<keyword evidence="6" id="KW-1185">Reference proteome</keyword>
<evidence type="ECO:0008006" key="7">
    <source>
        <dbReference type="Google" id="ProtNLM"/>
    </source>
</evidence>
<comment type="subcellular location">
    <subcellularLocation>
        <location evidence="1">Membrane</location>
        <topology evidence="1">Multi-pass membrane protein</topology>
    </subcellularLocation>
</comment>
<dbReference type="PRINTS" id="PR00218">
    <property type="entry name" value="PERIPHERNRDS"/>
</dbReference>
<dbReference type="InterPro" id="IPR008952">
    <property type="entry name" value="Tetraspanin_EC2_sf"/>
</dbReference>
<dbReference type="Gene3D" id="1.10.1450.10">
    <property type="entry name" value="Tetraspanin"/>
    <property type="match status" value="1"/>
</dbReference>
<name>A0A3B4BEM8_9GOBI</name>
<keyword evidence="4" id="KW-0472">Membrane</keyword>
<sequence>MAVGRVVLSCSDRQVLARVLVVLNWVSVVTGAVLVSVGVYLWAELRRWEEVMSEDILWSVPVVLVWTGLGACALNLTGARLCLDCSDLNRFLRWKLVLAPYMGVSLLLTTGVLLAAALSLGLNASGRLDAALEAGLSSAMRRYKDSDRNLELKTQLDLVQIQMSCCGKDRYQDWFRVQWVSDQYLDRTDPRVQDRFRSNVAGLYLSDSVPFSCCDPASPWPCPQTHLSSRPAPHFLSLVQSSRSLGLWGKGCREALGQHYSSILNLISLTANLVLQMLVVLGVRYLQTSMESLVLIGDPESDSEAWILESGLCETLRVIKSLGKCYHGNDDPNIDRPITGSGAHPTDQ</sequence>
<dbReference type="AlphaFoldDB" id="A0A3B4BEM8"/>
<dbReference type="GO" id="GO:0007601">
    <property type="term" value="P:visual perception"/>
    <property type="evidence" value="ECO:0007669"/>
    <property type="project" value="InterPro"/>
</dbReference>
<reference evidence="5" key="1">
    <citation type="submission" date="2025-08" db="UniProtKB">
        <authorList>
            <consortium name="Ensembl"/>
        </authorList>
    </citation>
    <scope>IDENTIFICATION</scope>
</reference>
<protein>
    <recommendedName>
        <fullName evidence="7">Retinal outer segment membrane protein 1b</fullName>
    </recommendedName>
</protein>
<organism evidence="5 6">
    <name type="scientific">Periophthalmus magnuspinnatus</name>
    <dbReference type="NCBI Taxonomy" id="409849"/>
    <lineage>
        <taxon>Eukaryota</taxon>
        <taxon>Metazoa</taxon>
        <taxon>Chordata</taxon>
        <taxon>Craniata</taxon>
        <taxon>Vertebrata</taxon>
        <taxon>Euteleostomi</taxon>
        <taxon>Actinopterygii</taxon>
        <taxon>Neopterygii</taxon>
        <taxon>Teleostei</taxon>
        <taxon>Neoteleostei</taxon>
        <taxon>Acanthomorphata</taxon>
        <taxon>Gobiaria</taxon>
        <taxon>Gobiiformes</taxon>
        <taxon>Gobioidei</taxon>
        <taxon>Gobiidae</taxon>
        <taxon>Oxudercinae</taxon>
        <taxon>Periophthalmus</taxon>
    </lineage>
</organism>
<evidence type="ECO:0000256" key="1">
    <source>
        <dbReference type="ARBA" id="ARBA00004141"/>
    </source>
</evidence>
<dbReference type="SUPFAM" id="SSF48652">
    <property type="entry name" value="Tetraspanin"/>
    <property type="match status" value="1"/>
</dbReference>
<dbReference type="PANTHER" id="PTHR19282">
    <property type="entry name" value="TETRASPANIN"/>
    <property type="match status" value="1"/>
</dbReference>
<accession>A0A3B4BEM8</accession>